<reference evidence="3" key="1">
    <citation type="journal article" date="2017" name="Nature">
        <title>The sunflower genome provides insights into oil metabolism, flowering and Asterid evolution.</title>
        <authorList>
            <person name="Badouin H."/>
            <person name="Gouzy J."/>
            <person name="Grassa C.J."/>
            <person name="Murat F."/>
            <person name="Staton S.E."/>
            <person name="Cottret L."/>
            <person name="Lelandais-Briere C."/>
            <person name="Owens G.L."/>
            <person name="Carrere S."/>
            <person name="Mayjonade B."/>
            <person name="Legrand L."/>
            <person name="Gill N."/>
            <person name="Kane N.C."/>
            <person name="Bowers J.E."/>
            <person name="Hubner S."/>
            <person name="Bellec A."/>
            <person name="Berard A."/>
            <person name="Berges H."/>
            <person name="Blanchet N."/>
            <person name="Boniface M.C."/>
            <person name="Brunel D."/>
            <person name="Catrice O."/>
            <person name="Chaidir N."/>
            <person name="Claudel C."/>
            <person name="Donnadieu C."/>
            <person name="Faraut T."/>
            <person name="Fievet G."/>
            <person name="Helmstetter N."/>
            <person name="King M."/>
            <person name="Knapp S.J."/>
            <person name="Lai Z."/>
            <person name="Le Paslier M.C."/>
            <person name="Lippi Y."/>
            <person name="Lorenzon L."/>
            <person name="Mandel J.R."/>
            <person name="Marage G."/>
            <person name="Marchand G."/>
            <person name="Marquand E."/>
            <person name="Bret-Mestries E."/>
            <person name="Morien E."/>
            <person name="Nambeesan S."/>
            <person name="Nguyen T."/>
            <person name="Pegot-Espagnet P."/>
            <person name="Pouilly N."/>
            <person name="Raftis F."/>
            <person name="Sallet E."/>
            <person name="Schiex T."/>
            <person name="Thomas J."/>
            <person name="Vandecasteele C."/>
            <person name="Vares D."/>
            <person name="Vear F."/>
            <person name="Vautrin S."/>
            <person name="Crespi M."/>
            <person name="Mangin B."/>
            <person name="Burke J.M."/>
            <person name="Salse J."/>
            <person name="Munos S."/>
            <person name="Vincourt P."/>
            <person name="Rieseberg L.H."/>
            <person name="Langlade N.B."/>
        </authorList>
    </citation>
    <scope>NUCLEOTIDE SEQUENCE [LARGE SCALE GENOMIC DNA]</scope>
    <source>
        <strain evidence="3">cv. SF193</strain>
    </source>
</reference>
<dbReference type="AlphaFoldDB" id="A0A251U5Y2"/>
<dbReference type="InterPro" id="IPR001623">
    <property type="entry name" value="DnaJ_domain"/>
</dbReference>
<proteinExistence type="predicted"/>
<dbReference type="GO" id="GO:0009507">
    <property type="term" value="C:chloroplast"/>
    <property type="evidence" value="ECO:0000318"/>
    <property type="project" value="GO_Central"/>
</dbReference>
<gene>
    <name evidence="2" type="ORF">HannXRQ_Chr08g0224231</name>
</gene>
<feature type="domain" description="J" evidence="1">
    <location>
        <begin position="47"/>
        <end position="115"/>
    </location>
</feature>
<dbReference type="InParanoid" id="A0A251U5Y2"/>
<name>A0A251U5Y2_HELAN</name>
<dbReference type="SMART" id="SM00271">
    <property type="entry name" value="DnaJ"/>
    <property type="match status" value="1"/>
</dbReference>
<dbReference type="InterPro" id="IPR053232">
    <property type="entry name" value="DnaJ_C/III_chloroplastic"/>
</dbReference>
<sequence length="156" mass="17813">MSLTINFVLQKSDLTLNKLARAPINGVKTISVISCKAKELQIHNKKNLYQVLSVESHNVSLHELKKAYRAKALQLHPDACPSSKKEECTKQFVELHEAYEVLSDPQSRRMYDLSLVGDHASGEQKVHFARTVWETQLDALKQRSATRPKRRNICFV</sequence>
<dbReference type="InterPro" id="IPR036869">
    <property type="entry name" value="J_dom_sf"/>
</dbReference>
<dbReference type="Gene3D" id="1.10.287.110">
    <property type="entry name" value="DnaJ domain"/>
    <property type="match status" value="1"/>
</dbReference>
<evidence type="ECO:0000313" key="2">
    <source>
        <dbReference type="EMBL" id="OTG18544.1"/>
    </source>
</evidence>
<evidence type="ECO:0000259" key="1">
    <source>
        <dbReference type="PROSITE" id="PS50076"/>
    </source>
</evidence>
<dbReference type="PROSITE" id="PS00636">
    <property type="entry name" value="DNAJ_1"/>
    <property type="match status" value="1"/>
</dbReference>
<dbReference type="Proteomes" id="UP000215914">
    <property type="component" value="Chromosome 8"/>
</dbReference>
<dbReference type="OMA" id="GRRSHCK"/>
<dbReference type="PROSITE" id="PS50076">
    <property type="entry name" value="DNAJ_2"/>
    <property type="match status" value="1"/>
</dbReference>
<dbReference type="SUPFAM" id="SSF46565">
    <property type="entry name" value="Chaperone J-domain"/>
    <property type="match status" value="1"/>
</dbReference>
<keyword evidence="3" id="KW-1185">Reference proteome</keyword>
<dbReference type="PANTHER" id="PTHR45090:SF3">
    <property type="entry name" value="OS09G0368800 PROTEIN"/>
    <property type="match status" value="1"/>
</dbReference>
<protein>
    <submittedName>
        <fullName evidence="2">Putative dnaJ domain-containing protein</fullName>
    </submittedName>
</protein>
<dbReference type="PRINTS" id="PR00625">
    <property type="entry name" value="JDOMAIN"/>
</dbReference>
<accession>A0A251U5Y2</accession>
<dbReference type="STRING" id="4232.A0A251U5Y2"/>
<dbReference type="EMBL" id="CM007897">
    <property type="protein sequence ID" value="OTG18544.1"/>
    <property type="molecule type" value="Genomic_DNA"/>
</dbReference>
<dbReference type="PANTHER" id="PTHR45090">
    <property type="entry name" value="CHAPERONE PROTEIN DNAJ 20 CHLOROPLASTIC"/>
    <property type="match status" value="1"/>
</dbReference>
<organism evidence="2 3">
    <name type="scientific">Helianthus annuus</name>
    <name type="common">Common sunflower</name>
    <dbReference type="NCBI Taxonomy" id="4232"/>
    <lineage>
        <taxon>Eukaryota</taxon>
        <taxon>Viridiplantae</taxon>
        <taxon>Streptophyta</taxon>
        <taxon>Embryophyta</taxon>
        <taxon>Tracheophyta</taxon>
        <taxon>Spermatophyta</taxon>
        <taxon>Magnoliopsida</taxon>
        <taxon>eudicotyledons</taxon>
        <taxon>Gunneridae</taxon>
        <taxon>Pentapetalae</taxon>
        <taxon>asterids</taxon>
        <taxon>campanulids</taxon>
        <taxon>Asterales</taxon>
        <taxon>Asteraceae</taxon>
        <taxon>Asteroideae</taxon>
        <taxon>Heliantheae alliance</taxon>
        <taxon>Heliantheae</taxon>
        <taxon>Helianthus</taxon>
    </lineage>
</organism>
<dbReference type="CDD" id="cd06257">
    <property type="entry name" value="DnaJ"/>
    <property type="match status" value="1"/>
</dbReference>
<dbReference type="Pfam" id="PF00226">
    <property type="entry name" value="DnaJ"/>
    <property type="match status" value="1"/>
</dbReference>
<evidence type="ECO:0000313" key="3">
    <source>
        <dbReference type="Proteomes" id="UP000215914"/>
    </source>
</evidence>
<dbReference type="InterPro" id="IPR018253">
    <property type="entry name" value="DnaJ_domain_CS"/>
</dbReference>
<dbReference type="OrthoDB" id="10250354at2759"/>